<keyword evidence="1" id="KW-0812">Transmembrane</keyword>
<proteinExistence type="predicted"/>
<evidence type="ECO:0000256" key="1">
    <source>
        <dbReference type="SAM" id="Phobius"/>
    </source>
</evidence>
<dbReference type="Pfam" id="PF10825">
    <property type="entry name" value="DUF2752"/>
    <property type="match status" value="1"/>
</dbReference>
<evidence type="ECO:0000313" key="2">
    <source>
        <dbReference type="EMBL" id="MFD2419995.1"/>
    </source>
</evidence>
<reference evidence="3" key="1">
    <citation type="journal article" date="2019" name="Int. J. Syst. Evol. Microbiol.">
        <title>The Global Catalogue of Microorganisms (GCM) 10K type strain sequencing project: providing services to taxonomists for standard genome sequencing and annotation.</title>
        <authorList>
            <consortium name="The Broad Institute Genomics Platform"/>
            <consortium name="The Broad Institute Genome Sequencing Center for Infectious Disease"/>
            <person name="Wu L."/>
            <person name="Ma J."/>
        </authorList>
    </citation>
    <scope>NUCLEOTIDE SEQUENCE [LARGE SCALE GENOMIC DNA]</scope>
    <source>
        <strain evidence="3">CGMCC 4.7645</strain>
    </source>
</reference>
<gene>
    <name evidence="2" type="ORF">ACFSXZ_27070</name>
</gene>
<name>A0ABW5G0B5_9PSEU</name>
<evidence type="ECO:0000313" key="3">
    <source>
        <dbReference type="Proteomes" id="UP001597417"/>
    </source>
</evidence>
<keyword evidence="1" id="KW-1133">Transmembrane helix</keyword>
<dbReference type="RefSeq" id="WP_378268016.1">
    <property type="nucleotide sequence ID" value="NZ_JBHUKR010000015.1"/>
</dbReference>
<comment type="caution">
    <text evidence="2">The sequence shown here is derived from an EMBL/GenBank/DDBJ whole genome shotgun (WGS) entry which is preliminary data.</text>
</comment>
<keyword evidence="1" id="KW-0472">Membrane</keyword>
<protein>
    <submittedName>
        <fullName evidence="2">DUF2752 domain-containing protein</fullName>
    </submittedName>
</protein>
<accession>A0ABW5G0B5</accession>
<dbReference type="EMBL" id="JBHUKR010000015">
    <property type="protein sequence ID" value="MFD2419995.1"/>
    <property type="molecule type" value="Genomic_DNA"/>
</dbReference>
<dbReference type="Proteomes" id="UP001597417">
    <property type="component" value="Unassembled WGS sequence"/>
</dbReference>
<feature type="transmembrane region" description="Helical" evidence="1">
    <location>
        <begin position="34"/>
        <end position="52"/>
    </location>
</feature>
<keyword evidence="3" id="KW-1185">Reference proteome</keyword>
<feature type="transmembrane region" description="Helical" evidence="1">
    <location>
        <begin position="123"/>
        <end position="141"/>
    </location>
</feature>
<sequence>MILCPTRACFGIDCPLCGGLRMAGSLARGDLPAALHYNAVALGFLLLCLWSVTRSARLAALKVITERAVWIRYRGGRAPDSFSDMPWEGAPCRHDRGGAQTREKNSAWVVGRRRGVPVRTWQHWRWTPVVSGVVFVAWFVARNLPFAPFTGLFV</sequence>
<dbReference type="InterPro" id="IPR021215">
    <property type="entry name" value="DUF2752"/>
</dbReference>
<organism evidence="2 3">
    <name type="scientific">Amycolatopsis pigmentata</name>
    <dbReference type="NCBI Taxonomy" id="450801"/>
    <lineage>
        <taxon>Bacteria</taxon>
        <taxon>Bacillati</taxon>
        <taxon>Actinomycetota</taxon>
        <taxon>Actinomycetes</taxon>
        <taxon>Pseudonocardiales</taxon>
        <taxon>Pseudonocardiaceae</taxon>
        <taxon>Amycolatopsis</taxon>
    </lineage>
</organism>